<evidence type="ECO:0000256" key="2">
    <source>
        <dbReference type="ARBA" id="ARBA00022536"/>
    </source>
</evidence>
<feature type="domain" description="EGF-like" evidence="10">
    <location>
        <begin position="231"/>
        <end position="271"/>
    </location>
</feature>
<dbReference type="InterPro" id="IPR001881">
    <property type="entry name" value="EGF-like_Ca-bd_dom"/>
</dbReference>
<dbReference type="PROSITE" id="PS00022">
    <property type="entry name" value="EGF_1"/>
    <property type="match status" value="1"/>
</dbReference>
<feature type="domain" description="EGF-like" evidence="10">
    <location>
        <begin position="106"/>
        <end position="145"/>
    </location>
</feature>
<feature type="compositionally biased region" description="Low complexity" evidence="8">
    <location>
        <begin position="353"/>
        <end position="376"/>
    </location>
</feature>
<dbReference type="InterPro" id="IPR013320">
    <property type="entry name" value="ConA-like_dom_sf"/>
</dbReference>
<dbReference type="PANTHER" id="PTHR24050:SF19">
    <property type="entry name" value="NEPHRONECTIN"/>
    <property type="match status" value="1"/>
</dbReference>
<feature type="region of interest" description="Disordered" evidence="8">
    <location>
        <begin position="284"/>
        <end position="490"/>
    </location>
</feature>
<comment type="similarity">
    <text evidence="1">Belongs to the nephronectin family.</text>
</comment>
<evidence type="ECO:0000259" key="10">
    <source>
        <dbReference type="PROSITE" id="PS50026"/>
    </source>
</evidence>
<dbReference type="SUPFAM" id="SSF49899">
    <property type="entry name" value="Concanavalin A-like lectins/glucanases"/>
    <property type="match status" value="1"/>
</dbReference>
<feature type="compositionally biased region" description="Basic and acidic residues" evidence="8">
    <location>
        <begin position="476"/>
        <end position="490"/>
    </location>
</feature>
<comment type="caution">
    <text evidence="7">Lacks conserved residue(s) required for the propagation of feature annotation.</text>
</comment>
<feature type="domain" description="EGF-like" evidence="10">
    <location>
        <begin position="186"/>
        <end position="224"/>
    </location>
</feature>
<organism evidence="12 13">
    <name type="scientific">Gadus morhua</name>
    <name type="common">Atlantic cod</name>
    <dbReference type="NCBI Taxonomy" id="8049"/>
    <lineage>
        <taxon>Eukaryota</taxon>
        <taxon>Metazoa</taxon>
        <taxon>Chordata</taxon>
        <taxon>Craniata</taxon>
        <taxon>Vertebrata</taxon>
        <taxon>Euteleostomi</taxon>
        <taxon>Actinopterygii</taxon>
        <taxon>Neopterygii</taxon>
        <taxon>Teleostei</taxon>
        <taxon>Neoteleostei</taxon>
        <taxon>Acanthomorphata</taxon>
        <taxon>Zeiogadaria</taxon>
        <taxon>Gadariae</taxon>
        <taxon>Gadiformes</taxon>
        <taxon>Gadoidei</taxon>
        <taxon>Gadidae</taxon>
        <taxon>Gadus</taxon>
    </lineage>
</organism>
<feature type="compositionally biased region" description="Basic and acidic residues" evidence="8">
    <location>
        <begin position="438"/>
        <end position="455"/>
    </location>
</feature>
<name>A0A8C5FQR8_GADMO</name>
<feature type="chain" id="PRO_5045429947" evidence="9">
    <location>
        <begin position="20"/>
        <end position="656"/>
    </location>
</feature>
<keyword evidence="3 9" id="KW-0732">Signal</keyword>
<dbReference type="InterPro" id="IPR018097">
    <property type="entry name" value="EGF_Ca-bd_CS"/>
</dbReference>
<dbReference type="GO" id="GO:0005576">
    <property type="term" value="C:extracellular region"/>
    <property type="evidence" value="ECO:0007669"/>
    <property type="project" value="UniProtKB-SubCell"/>
</dbReference>
<evidence type="ECO:0000256" key="7">
    <source>
        <dbReference type="PROSITE-ProRule" id="PRU00076"/>
    </source>
</evidence>
<dbReference type="Pfam" id="PF00629">
    <property type="entry name" value="MAM"/>
    <property type="match status" value="1"/>
</dbReference>
<evidence type="ECO:0000256" key="4">
    <source>
        <dbReference type="ARBA" id="ARBA00022737"/>
    </source>
</evidence>
<dbReference type="GO" id="GO:0060347">
    <property type="term" value="P:heart trabecula formation"/>
    <property type="evidence" value="ECO:0007669"/>
    <property type="project" value="Ensembl"/>
</dbReference>
<accession>A0A8C5FQR8</accession>
<dbReference type="InterPro" id="IPR052235">
    <property type="entry name" value="Nephronectin_domain"/>
</dbReference>
<keyword evidence="13" id="KW-1185">Reference proteome</keyword>
<evidence type="ECO:0000256" key="8">
    <source>
        <dbReference type="SAM" id="MobiDB-lite"/>
    </source>
</evidence>
<dbReference type="SMART" id="SM00181">
    <property type="entry name" value="EGF"/>
    <property type="match status" value="5"/>
</dbReference>
<feature type="compositionally biased region" description="Low complexity" evidence="8">
    <location>
        <begin position="322"/>
        <end position="336"/>
    </location>
</feature>
<dbReference type="SMART" id="SM00137">
    <property type="entry name" value="MAM"/>
    <property type="match status" value="1"/>
</dbReference>
<dbReference type="CDD" id="cd06263">
    <property type="entry name" value="MAM"/>
    <property type="match status" value="1"/>
</dbReference>
<keyword evidence="4" id="KW-0677">Repeat</keyword>
<dbReference type="GeneID" id="115539894"/>
<dbReference type="GO" id="GO:0005509">
    <property type="term" value="F:calcium ion binding"/>
    <property type="evidence" value="ECO:0007669"/>
    <property type="project" value="InterPro"/>
</dbReference>
<feature type="compositionally biased region" description="Pro residues" evidence="8">
    <location>
        <begin position="377"/>
        <end position="429"/>
    </location>
</feature>
<sequence length="656" mass="71817">MELWIKFIFFCGWCVGASADFDGRWPRQMAPSNGLCRYGARMDCCWGWTRRSWGHCQPLFALTHRVAGIRCQPQAQCQPGCKHGDCVGPNKCKCHAGFTGKTCNQDLNECGLKPRPCKHRCMNTYGSYKCYCLNGYMQMSDGTCGSARTCGMANCQYGCEVSKGEVRCQCPSPGLQLGPDGRTCVDVDECATGIAVCPRFRKCINTFGSYICRCHEGFDLQYIGGKYQCRDVDECSSGRSDCGSYATCYNTPGSFKCKCKGGYGGMGQYCKPVPKVFIAPGRPGTPPPNHHNHLPDVDQRRTTTTLRPPVTPKRIPYVKPRTTTISTTTTTTTTTTKASPPKRVTPVRHKPLVPTRRPFIPTRRPVIPTRKPVIPTRTPPAVPHKPYVPPRRLPAAPPPATAPPPPPPPPPPARKVPVAPPTRRAPPATPVDNSIGKEVTRQRGDVHIPRNHDHNTVVGGLDFDIEPGNTADEPNDQPREDWPGADAHQHPESGYLSCSFDQGLCGWIKDKDGDLHWETTADPAGGRFLTIPEAAAAAAGGGSRRRSGRGARLVLPLTPPWDQGNLCLSFRHSLEGHHVGMLQVFVKKGRQYSPAVWGRTGGSGWRHTQITLWGTGLESVILKGERGRGKSGEMAVDDITLRKGSCVEEHSSVRRL</sequence>
<dbReference type="RefSeq" id="XP_030206623.1">
    <property type="nucleotide sequence ID" value="XM_030350763.1"/>
</dbReference>
<dbReference type="PROSITE" id="PS01186">
    <property type="entry name" value="EGF_2"/>
    <property type="match status" value="3"/>
</dbReference>
<dbReference type="PRINTS" id="PR01217">
    <property type="entry name" value="PRICHEXTENSN"/>
</dbReference>
<dbReference type="OMA" id="PETCENE"/>
<dbReference type="OrthoDB" id="10060424at2759"/>
<dbReference type="PROSITE" id="PS00010">
    <property type="entry name" value="ASX_HYDROXYL"/>
    <property type="match status" value="3"/>
</dbReference>
<dbReference type="Proteomes" id="UP000694546">
    <property type="component" value="Chromosome 3"/>
</dbReference>
<dbReference type="Pfam" id="PF07645">
    <property type="entry name" value="EGF_CA"/>
    <property type="match status" value="3"/>
</dbReference>
<gene>
    <name evidence="12" type="primary">NPNT</name>
    <name evidence="12" type="synonym">npnta</name>
</gene>
<dbReference type="InterPro" id="IPR000998">
    <property type="entry name" value="MAM_dom"/>
</dbReference>
<dbReference type="InterPro" id="IPR009030">
    <property type="entry name" value="Growth_fac_rcpt_cys_sf"/>
</dbReference>
<reference evidence="12" key="2">
    <citation type="submission" date="2025-09" db="UniProtKB">
        <authorList>
            <consortium name="Ensembl"/>
        </authorList>
    </citation>
    <scope>IDENTIFICATION</scope>
</reference>
<evidence type="ECO:0000256" key="5">
    <source>
        <dbReference type="ARBA" id="ARBA00022889"/>
    </source>
</evidence>
<evidence type="ECO:0000256" key="6">
    <source>
        <dbReference type="ARBA" id="ARBA00023157"/>
    </source>
</evidence>
<dbReference type="PROSITE" id="PS50060">
    <property type="entry name" value="MAM_2"/>
    <property type="match status" value="1"/>
</dbReference>
<dbReference type="PROSITE" id="PS50026">
    <property type="entry name" value="EGF_3"/>
    <property type="match status" value="3"/>
</dbReference>
<reference evidence="12" key="1">
    <citation type="submission" date="2025-08" db="UniProtKB">
        <authorList>
            <consortium name="Ensembl"/>
        </authorList>
    </citation>
    <scope>IDENTIFICATION</scope>
</reference>
<evidence type="ECO:0000256" key="3">
    <source>
        <dbReference type="ARBA" id="ARBA00022729"/>
    </source>
</evidence>
<dbReference type="Gene3D" id="2.10.25.10">
    <property type="entry name" value="Laminin"/>
    <property type="match status" value="5"/>
</dbReference>
<dbReference type="InterPro" id="IPR049883">
    <property type="entry name" value="NOTCH1_EGF-like"/>
</dbReference>
<dbReference type="GeneTree" id="ENSGT00930000150973"/>
<dbReference type="GO" id="GO:0007155">
    <property type="term" value="P:cell adhesion"/>
    <property type="evidence" value="ECO:0007669"/>
    <property type="project" value="UniProtKB-KW"/>
</dbReference>
<dbReference type="PANTHER" id="PTHR24050">
    <property type="entry name" value="PA14 DOMAIN-CONTAINING PROTEIN"/>
    <property type="match status" value="1"/>
</dbReference>
<proteinExistence type="inferred from homology"/>
<keyword evidence="5" id="KW-0130">Cell adhesion</keyword>
<protein>
    <submittedName>
        <fullName evidence="12">Nephronectin a</fullName>
    </submittedName>
</protein>
<dbReference type="GO" id="GO:0030855">
    <property type="term" value="P:epithelial cell differentiation"/>
    <property type="evidence" value="ECO:0007669"/>
    <property type="project" value="UniProtKB-ARBA"/>
</dbReference>
<dbReference type="Ensembl" id="ENSGMOT00000061169.1">
    <property type="protein sequence ID" value="ENSGMOP00000054344.1"/>
    <property type="gene ID" value="ENSGMOG00000035197.1"/>
</dbReference>
<evidence type="ECO:0000313" key="12">
    <source>
        <dbReference type="Ensembl" id="ENSGMOP00000054344.1"/>
    </source>
</evidence>
<dbReference type="GO" id="GO:0003171">
    <property type="term" value="P:atrioventricular valve development"/>
    <property type="evidence" value="ECO:0007669"/>
    <property type="project" value="Ensembl"/>
</dbReference>
<keyword evidence="6" id="KW-1015">Disulfide bond</keyword>
<dbReference type="InterPro" id="IPR000152">
    <property type="entry name" value="EGF-type_Asp/Asn_hydroxyl_site"/>
</dbReference>
<evidence type="ECO:0000256" key="1">
    <source>
        <dbReference type="ARBA" id="ARBA00009738"/>
    </source>
</evidence>
<dbReference type="PROSITE" id="PS01187">
    <property type="entry name" value="EGF_CA"/>
    <property type="match status" value="1"/>
</dbReference>
<dbReference type="SUPFAM" id="SSF57184">
    <property type="entry name" value="Growth factor receptor domain"/>
    <property type="match status" value="2"/>
</dbReference>
<dbReference type="AlphaFoldDB" id="A0A8C5FQR8"/>
<dbReference type="Gene3D" id="2.60.120.200">
    <property type="match status" value="1"/>
</dbReference>
<evidence type="ECO:0000259" key="11">
    <source>
        <dbReference type="PROSITE" id="PS50060"/>
    </source>
</evidence>
<dbReference type="SMART" id="SM00179">
    <property type="entry name" value="EGF_CA"/>
    <property type="match status" value="3"/>
</dbReference>
<keyword evidence="2 7" id="KW-0245">EGF-like domain</keyword>
<dbReference type="GO" id="GO:0016020">
    <property type="term" value="C:membrane"/>
    <property type="evidence" value="ECO:0007669"/>
    <property type="project" value="InterPro"/>
</dbReference>
<feature type="signal peptide" evidence="9">
    <location>
        <begin position="1"/>
        <end position="19"/>
    </location>
</feature>
<evidence type="ECO:0000256" key="9">
    <source>
        <dbReference type="SAM" id="SignalP"/>
    </source>
</evidence>
<feature type="domain" description="MAM" evidence="11">
    <location>
        <begin position="496"/>
        <end position="648"/>
    </location>
</feature>
<dbReference type="InterPro" id="IPR000742">
    <property type="entry name" value="EGF"/>
</dbReference>
<dbReference type="CDD" id="cd00054">
    <property type="entry name" value="EGF_CA"/>
    <property type="match status" value="2"/>
</dbReference>
<evidence type="ECO:0000313" key="13">
    <source>
        <dbReference type="Proteomes" id="UP000694546"/>
    </source>
</evidence>